<keyword evidence="3" id="KW-0677">Repeat</keyword>
<keyword evidence="7" id="KW-0811">Translocation</keyword>
<keyword evidence="2" id="KW-0813">Transport</keyword>
<dbReference type="SUPFAM" id="SSF50729">
    <property type="entry name" value="PH domain-like"/>
    <property type="match status" value="1"/>
</dbReference>
<feature type="region of interest" description="Disordered" evidence="10">
    <location>
        <begin position="177"/>
        <end position="236"/>
    </location>
</feature>
<evidence type="ECO:0000256" key="4">
    <source>
        <dbReference type="ARBA" id="ARBA00022816"/>
    </source>
</evidence>
<keyword evidence="5" id="KW-0653">Protein transport</keyword>
<evidence type="ECO:0000256" key="7">
    <source>
        <dbReference type="ARBA" id="ARBA00023010"/>
    </source>
</evidence>
<feature type="region of interest" description="Disordered" evidence="10">
    <location>
        <begin position="1"/>
        <end position="131"/>
    </location>
</feature>
<evidence type="ECO:0000256" key="6">
    <source>
        <dbReference type="ARBA" id="ARBA00022990"/>
    </source>
</evidence>
<keyword evidence="8" id="KW-0906">Nuclear pore complex</keyword>
<evidence type="ECO:0000313" key="12">
    <source>
        <dbReference type="EMBL" id="CAK8691745.1"/>
    </source>
</evidence>
<evidence type="ECO:0000256" key="5">
    <source>
        <dbReference type="ARBA" id="ARBA00022927"/>
    </source>
</evidence>
<dbReference type="Gene3D" id="2.30.29.30">
    <property type="entry name" value="Pleckstrin-homology domain (PH domain)/Phosphotyrosine-binding domain (PTB)"/>
    <property type="match status" value="1"/>
</dbReference>
<organism evidence="12 13">
    <name type="scientific">Clavelina lepadiformis</name>
    <name type="common">Light-bulb sea squirt</name>
    <name type="synonym">Ascidia lepadiformis</name>
    <dbReference type="NCBI Taxonomy" id="159417"/>
    <lineage>
        <taxon>Eukaryota</taxon>
        <taxon>Metazoa</taxon>
        <taxon>Chordata</taxon>
        <taxon>Tunicata</taxon>
        <taxon>Ascidiacea</taxon>
        <taxon>Aplousobranchia</taxon>
        <taxon>Clavelinidae</taxon>
        <taxon>Clavelina</taxon>
    </lineage>
</organism>
<dbReference type="InterPro" id="IPR045255">
    <property type="entry name" value="RanBP1-like"/>
</dbReference>
<keyword evidence="13" id="KW-1185">Reference proteome</keyword>
<protein>
    <recommendedName>
        <fullName evidence="11">RanBD1 domain-containing protein</fullName>
    </recommendedName>
</protein>
<gene>
    <name evidence="12" type="ORF">CVLEPA_LOCUS24505</name>
</gene>
<reference evidence="12 13" key="1">
    <citation type="submission" date="2024-02" db="EMBL/GenBank/DDBJ databases">
        <authorList>
            <person name="Daric V."/>
            <person name="Darras S."/>
        </authorList>
    </citation>
    <scope>NUCLEOTIDE SEQUENCE [LARGE SCALE GENOMIC DNA]</scope>
</reference>
<comment type="caution">
    <text evidence="12">The sequence shown here is derived from an EMBL/GenBank/DDBJ whole genome shotgun (WGS) entry which is preliminary data.</text>
</comment>
<proteinExistence type="predicted"/>
<feature type="compositionally biased region" description="Polar residues" evidence="10">
    <location>
        <begin position="86"/>
        <end position="110"/>
    </location>
</feature>
<accession>A0ABP0GJ29</accession>
<evidence type="ECO:0000256" key="9">
    <source>
        <dbReference type="ARBA" id="ARBA00023242"/>
    </source>
</evidence>
<dbReference type="InterPro" id="IPR000156">
    <property type="entry name" value="Ran_bind_dom"/>
</dbReference>
<dbReference type="CDD" id="cd13170">
    <property type="entry name" value="RanBD_NUP50"/>
    <property type="match status" value="1"/>
</dbReference>
<evidence type="ECO:0000259" key="11">
    <source>
        <dbReference type="PROSITE" id="PS50196"/>
    </source>
</evidence>
<evidence type="ECO:0000256" key="8">
    <source>
        <dbReference type="ARBA" id="ARBA00023132"/>
    </source>
</evidence>
<feature type="compositionally biased region" description="Basic and acidic residues" evidence="10">
    <location>
        <begin position="1"/>
        <end position="10"/>
    </location>
</feature>
<dbReference type="Proteomes" id="UP001642483">
    <property type="component" value="Unassembled WGS sequence"/>
</dbReference>
<dbReference type="PROSITE" id="PS50196">
    <property type="entry name" value="RANBD1"/>
    <property type="match status" value="1"/>
</dbReference>
<dbReference type="SMART" id="SM00160">
    <property type="entry name" value="RanBD"/>
    <property type="match status" value="1"/>
</dbReference>
<dbReference type="Pfam" id="PF00638">
    <property type="entry name" value="Ran_BP1"/>
    <property type="match status" value="1"/>
</dbReference>
<dbReference type="PANTHER" id="PTHR23138">
    <property type="entry name" value="RAN BINDING PROTEIN"/>
    <property type="match status" value="1"/>
</dbReference>
<evidence type="ECO:0000313" key="13">
    <source>
        <dbReference type="Proteomes" id="UP001642483"/>
    </source>
</evidence>
<dbReference type="Pfam" id="PF08911">
    <property type="entry name" value="NUP50"/>
    <property type="match status" value="1"/>
</dbReference>
<name>A0ABP0GJ29_CLALP</name>
<comment type="subcellular location">
    <subcellularLocation>
        <location evidence="1">Nucleus</location>
        <location evidence="1">Nuclear pore complex</location>
    </subcellularLocation>
</comment>
<feature type="region of interest" description="Disordered" evidence="10">
    <location>
        <begin position="273"/>
        <end position="297"/>
    </location>
</feature>
<evidence type="ECO:0000256" key="2">
    <source>
        <dbReference type="ARBA" id="ARBA00022448"/>
    </source>
</evidence>
<feature type="compositionally biased region" description="Basic residues" evidence="10">
    <location>
        <begin position="38"/>
        <end position="47"/>
    </location>
</feature>
<keyword evidence="6" id="KW-0007">Acetylation</keyword>
<dbReference type="EMBL" id="CAWYQH010000119">
    <property type="protein sequence ID" value="CAK8691745.1"/>
    <property type="molecule type" value="Genomic_DNA"/>
</dbReference>
<evidence type="ECO:0000256" key="3">
    <source>
        <dbReference type="ARBA" id="ARBA00022737"/>
    </source>
</evidence>
<sequence length="420" mass="45620">MSKRGAEKYLTDQNWEEEDEPEDAGRFQPADEGILKNRTFKKAKRRMVPQASAGSGAFAGFGGLASSGKPAATSNGFKGFSLPPSAGSSNPFSFQPKTDTTAGKSSSSEQIKAIMTSKTLAPAKDETDEKKSLEYDRHLAALNRSVSQWITDHVERNPLCDLSPIFRDYQKHLEDLDEKFGAETSADGTQSSLPKEEEEASDDQVKTEPEQSSTSEVSKPPSTPPKNPLSSLMTKPTTASPFKGFGSFQSSSSSSSGFTGFQFSSNMVAGASTSAQSEAKQPVKGDGEEEYVPPKVESEMVEEEDAFYTKKCKLFYLKDGSFKEKGVGFLHLKPVASSSKTQLIVRADTSLGNLLLNIVLDPVMPMKKQGKNNVAITCVPNPPIDEKNPNEVVPMLIRVKTSEDADALEELLNKKKEETD</sequence>
<evidence type="ECO:0000256" key="10">
    <source>
        <dbReference type="SAM" id="MobiDB-lite"/>
    </source>
</evidence>
<keyword evidence="9" id="KW-0539">Nucleus</keyword>
<dbReference type="InterPro" id="IPR015007">
    <property type="entry name" value="NUP2/50/61"/>
</dbReference>
<evidence type="ECO:0000256" key="1">
    <source>
        <dbReference type="ARBA" id="ARBA00004567"/>
    </source>
</evidence>
<dbReference type="PANTHER" id="PTHR23138:SF141">
    <property type="entry name" value="NUCLEAR PORE COMPLEX PROTEIN NUP50"/>
    <property type="match status" value="1"/>
</dbReference>
<feature type="domain" description="RanBD1" evidence="11">
    <location>
        <begin position="302"/>
        <end position="420"/>
    </location>
</feature>
<dbReference type="InterPro" id="IPR011993">
    <property type="entry name" value="PH-like_dom_sf"/>
</dbReference>
<keyword evidence="4" id="KW-0509">mRNA transport</keyword>